<name>A0A1R4HEF3_9GAMM</name>
<dbReference type="AlphaFoldDB" id="A0A1R4HEF3"/>
<evidence type="ECO:0000313" key="2">
    <source>
        <dbReference type="Proteomes" id="UP000195667"/>
    </source>
</evidence>
<proteinExistence type="predicted"/>
<gene>
    <name evidence="1" type="ORF">CRENPOLYSF1_520002</name>
</gene>
<reference evidence="2" key="1">
    <citation type="submission" date="2017-02" db="EMBL/GenBank/DDBJ databases">
        <authorList>
            <person name="Daims H."/>
        </authorList>
    </citation>
    <scope>NUCLEOTIDE SEQUENCE [LARGE SCALE GENOMIC DNA]</scope>
</reference>
<dbReference type="InterPro" id="IPR010985">
    <property type="entry name" value="Ribbon_hlx_hlx"/>
</dbReference>
<dbReference type="OrthoDB" id="1494791at2"/>
<accession>A0A1R4HEF3</accession>
<dbReference type="Proteomes" id="UP000195667">
    <property type="component" value="Unassembled WGS sequence"/>
</dbReference>
<evidence type="ECO:0000313" key="1">
    <source>
        <dbReference type="EMBL" id="SJM94270.1"/>
    </source>
</evidence>
<dbReference type="GO" id="GO:0006355">
    <property type="term" value="P:regulation of DNA-templated transcription"/>
    <property type="evidence" value="ECO:0007669"/>
    <property type="project" value="InterPro"/>
</dbReference>
<organism evidence="1 2">
    <name type="scientific">Crenothrix polyspora</name>
    <dbReference type="NCBI Taxonomy" id="360316"/>
    <lineage>
        <taxon>Bacteria</taxon>
        <taxon>Pseudomonadati</taxon>
        <taxon>Pseudomonadota</taxon>
        <taxon>Gammaproteobacteria</taxon>
        <taxon>Methylococcales</taxon>
        <taxon>Crenotrichaceae</taxon>
        <taxon>Crenothrix</taxon>
    </lineage>
</organism>
<dbReference type="Pfam" id="PF09274">
    <property type="entry name" value="ParG"/>
    <property type="match status" value="1"/>
</dbReference>
<dbReference type="Gene3D" id="1.10.1220.10">
    <property type="entry name" value="Met repressor-like"/>
    <property type="match status" value="1"/>
</dbReference>
<sequence>MNKKVTFGTKPTAKAIEPDQWVENRVTEKTKRLTFDISDSLHRRIKSQCAIKGVKMADEIRELLEKNFQNIN</sequence>
<dbReference type="SUPFAM" id="SSF47598">
    <property type="entry name" value="Ribbon-helix-helix"/>
    <property type="match status" value="1"/>
</dbReference>
<keyword evidence="2" id="KW-1185">Reference proteome</keyword>
<evidence type="ECO:0008006" key="3">
    <source>
        <dbReference type="Google" id="ProtNLM"/>
    </source>
</evidence>
<dbReference type="InterPro" id="IPR015354">
    <property type="entry name" value="DNA_partition_ParG"/>
</dbReference>
<dbReference type="EMBL" id="FUKI01000129">
    <property type="protein sequence ID" value="SJM94270.1"/>
    <property type="molecule type" value="Genomic_DNA"/>
</dbReference>
<dbReference type="RefSeq" id="WP_087144234.1">
    <property type="nucleotide sequence ID" value="NZ_FUKI01000129.1"/>
</dbReference>
<dbReference type="InterPro" id="IPR013321">
    <property type="entry name" value="Arc_rbn_hlx_hlx"/>
</dbReference>
<protein>
    <recommendedName>
        <fullName evidence="3">Plasmid partition protein ParG</fullName>
    </recommendedName>
</protein>